<dbReference type="InterPro" id="IPR010982">
    <property type="entry name" value="Lambda_DNA-bd_dom_sf"/>
</dbReference>
<name>A0A5C5BG21_9MICO</name>
<dbReference type="InterPro" id="IPR001387">
    <property type="entry name" value="Cro/C1-type_HTH"/>
</dbReference>
<dbReference type="GO" id="GO:0003677">
    <property type="term" value="F:DNA binding"/>
    <property type="evidence" value="ECO:0007669"/>
    <property type="project" value="UniProtKB-KW"/>
</dbReference>
<evidence type="ECO:0000313" key="5">
    <source>
        <dbReference type="Proteomes" id="UP000313849"/>
    </source>
</evidence>
<dbReference type="PANTHER" id="PTHR46797:SF1">
    <property type="entry name" value="METHYLPHOSPHONATE SYNTHASE"/>
    <property type="match status" value="1"/>
</dbReference>
<dbReference type="PANTHER" id="PTHR46797">
    <property type="entry name" value="HTH-TYPE TRANSCRIPTIONAL REGULATOR"/>
    <property type="match status" value="1"/>
</dbReference>
<feature type="domain" description="HTH cro/C1-type" evidence="3">
    <location>
        <begin position="33"/>
        <end position="87"/>
    </location>
</feature>
<dbReference type="Gene3D" id="1.10.260.40">
    <property type="entry name" value="lambda repressor-like DNA-binding domains"/>
    <property type="match status" value="1"/>
</dbReference>
<protein>
    <submittedName>
        <fullName evidence="4">Helix-turn-helix domain-containing protein</fullName>
    </submittedName>
</protein>
<dbReference type="InterPro" id="IPR050807">
    <property type="entry name" value="TransReg_Diox_bact_type"/>
</dbReference>
<comment type="caution">
    <text evidence="4">The sequence shown here is derived from an EMBL/GenBank/DDBJ whole genome shotgun (WGS) entry which is preliminary data.</text>
</comment>
<dbReference type="RefSeq" id="WP_139985700.1">
    <property type="nucleotide sequence ID" value="NZ_VENP01000003.1"/>
</dbReference>
<feature type="region of interest" description="Disordered" evidence="2">
    <location>
        <begin position="1"/>
        <end position="25"/>
    </location>
</feature>
<dbReference type="GO" id="GO:0005829">
    <property type="term" value="C:cytosol"/>
    <property type="evidence" value="ECO:0007669"/>
    <property type="project" value="TreeGrafter"/>
</dbReference>
<dbReference type="Pfam" id="PF13560">
    <property type="entry name" value="HTH_31"/>
    <property type="match status" value="1"/>
</dbReference>
<dbReference type="SMART" id="SM00530">
    <property type="entry name" value="HTH_XRE"/>
    <property type="match status" value="1"/>
</dbReference>
<gene>
    <name evidence="4" type="ORF">FH969_01805</name>
</gene>
<dbReference type="GO" id="GO:0003700">
    <property type="term" value="F:DNA-binding transcription factor activity"/>
    <property type="evidence" value="ECO:0007669"/>
    <property type="project" value="TreeGrafter"/>
</dbReference>
<dbReference type="EMBL" id="VENP01000003">
    <property type="protein sequence ID" value="TNU76855.1"/>
    <property type="molecule type" value="Genomic_DNA"/>
</dbReference>
<sequence>MANETAPKPYIDPGKSPEPSGAISDTLTLGRRLRHFRTRSGRTLASLADATGTTASQLSHIENGRREPRLSLLQSLARELGVTTADLLSDEPPPDRRARLEIELARAQAGALYRGLAAPVVRPTRAVPTEVLESLMALHGELERRARESVATPEEARRANTELRLHMQRLDNFVPELEELAESEIRKAGYDGGAVTHRTVARMAQRLGFTLIHTSDLPTSTRTVTDLRNGRIYLPPASIPGGHGLRSLALQAMAHRLIGHERPTSYAEFLRQRLEITYFAAAALVPLGAAVPFLENAKRERDVAIEDFRDTFGITHQFAAQRFTNLATRHLGFPVHFVWVSGDGTLIRGWENDGVDFPQDAWGTIEGQTVCRYWASRQAFEKGDRTTEHHQYTDTPGGTFFNATQTGSAAGTVAGAAPGAPATFSITVGVPFQHAKWFRGRDTKIRTQSRCPDPSCCRRPDPAQSQRWAEHAWPSAQVHAQVLRPLPTGTFPGVSDADMYAFLDRHAPAASASAHGADPVASAGPA</sequence>
<dbReference type="PROSITE" id="PS50943">
    <property type="entry name" value="HTH_CROC1"/>
    <property type="match status" value="1"/>
</dbReference>
<dbReference type="Proteomes" id="UP000313849">
    <property type="component" value="Unassembled WGS sequence"/>
</dbReference>
<accession>A0A5C5BG21</accession>
<evidence type="ECO:0000259" key="3">
    <source>
        <dbReference type="PROSITE" id="PS50943"/>
    </source>
</evidence>
<evidence type="ECO:0000256" key="2">
    <source>
        <dbReference type="SAM" id="MobiDB-lite"/>
    </source>
</evidence>
<reference evidence="4 5" key="1">
    <citation type="submission" date="2019-06" db="EMBL/GenBank/DDBJ databases">
        <title>Draft genome sequence of Miniimonas arenae KCTC 19750T isolated from sea sand.</title>
        <authorList>
            <person name="Park S.-J."/>
        </authorList>
    </citation>
    <scope>NUCLEOTIDE SEQUENCE [LARGE SCALE GENOMIC DNA]</scope>
    <source>
        <strain evidence="4 5">KCTC 19750</strain>
    </source>
</reference>
<dbReference type="OrthoDB" id="9810578at2"/>
<keyword evidence="1" id="KW-0238">DNA-binding</keyword>
<dbReference type="SUPFAM" id="SSF47413">
    <property type="entry name" value="lambda repressor-like DNA-binding domains"/>
    <property type="match status" value="1"/>
</dbReference>
<dbReference type="AlphaFoldDB" id="A0A5C5BG21"/>
<proteinExistence type="predicted"/>
<keyword evidence="5" id="KW-1185">Reference proteome</keyword>
<dbReference type="CDD" id="cd00093">
    <property type="entry name" value="HTH_XRE"/>
    <property type="match status" value="1"/>
</dbReference>
<organism evidence="4 5">
    <name type="scientific">Miniimonas arenae</name>
    <dbReference type="NCBI Taxonomy" id="676201"/>
    <lineage>
        <taxon>Bacteria</taxon>
        <taxon>Bacillati</taxon>
        <taxon>Actinomycetota</taxon>
        <taxon>Actinomycetes</taxon>
        <taxon>Micrococcales</taxon>
        <taxon>Beutenbergiaceae</taxon>
        <taxon>Miniimonas</taxon>
    </lineage>
</organism>
<evidence type="ECO:0000256" key="1">
    <source>
        <dbReference type="ARBA" id="ARBA00023125"/>
    </source>
</evidence>
<evidence type="ECO:0000313" key="4">
    <source>
        <dbReference type="EMBL" id="TNU76855.1"/>
    </source>
</evidence>